<dbReference type="AlphaFoldDB" id="A0A0F8YPD2"/>
<organism evidence="2">
    <name type="scientific">marine sediment metagenome</name>
    <dbReference type="NCBI Taxonomy" id="412755"/>
    <lineage>
        <taxon>unclassified sequences</taxon>
        <taxon>metagenomes</taxon>
        <taxon>ecological metagenomes</taxon>
    </lineage>
</organism>
<keyword evidence="1" id="KW-0456">Lyase</keyword>
<dbReference type="EMBL" id="LAZR01068295">
    <property type="protein sequence ID" value="KKK49911.1"/>
    <property type="molecule type" value="Genomic_DNA"/>
</dbReference>
<dbReference type="Gene3D" id="1.10.275.60">
    <property type="match status" value="1"/>
</dbReference>
<accession>A0A0F8YPD2</accession>
<reference evidence="2" key="1">
    <citation type="journal article" date="2015" name="Nature">
        <title>Complex archaea that bridge the gap between prokaryotes and eukaryotes.</title>
        <authorList>
            <person name="Spang A."/>
            <person name="Saw J.H."/>
            <person name="Jorgensen S.L."/>
            <person name="Zaremba-Niedzwiedzka K."/>
            <person name="Martijn J."/>
            <person name="Lind A.E."/>
            <person name="van Eijk R."/>
            <person name="Schleper C."/>
            <person name="Guy L."/>
            <person name="Ettema T.J."/>
        </authorList>
    </citation>
    <scope>NUCLEOTIDE SEQUENCE</scope>
</reference>
<dbReference type="Gene3D" id="1.20.200.10">
    <property type="entry name" value="Fumarase/aspartase (Central domain)"/>
    <property type="match status" value="1"/>
</dbReference>
<feature type="non-terminal residue" evidence="2">
    <location>
        <position position="175"/>
    </location>
</feature>
<dbReference type="PANTHER" id="PTHR43172:SF1">
    <property type="entry name" value="ADENYLOSUCCINATE LYASE"/>
    <property type="match status" value="1"/>
</dbReference>
<dbReference type="GO" id="GO:0070626">
    <property type="term" value="F:(S)-2-(5-amino-1-(5-phospho-D-ribosyl)imidazole-4-carboxamido) succinate lyase (fumarate-forming) activity"/>
    <property type="evidence" value="ECO:0007669"/>
    <property type="project" value="TreeGrafter"/>
</dbReference>
<proteinExistence type="predicted"/>
<dbReference type="GO" id="GO:0044208">
    <property type="term" value="P:'de novo' AMP biosynthetic process"/>
    <property type="evidence" value="ECO:0007669"/>
    <property type="project" value="TreeGrafter"/>
</dbReference>
<evidence type="ECO:0000313" key="2">
    <source>
        <dbReference type="EMBL" id="KKK49911.1"/>
    </source>
</evidence>
<gene>
    <name evidence="2" type="ORF">LCGC14_3130280</name>
</gene>
<evidence type="ECO:0000256" key="1">
    <source>
        <dbReference type="ARBA" id="ARBA00023239"/>
    </source>
</evidence>
<dbReference type="GO" id="GO:0004018">
    <property type="term" value="F:N6-(1,2-dicarboxyethyl)AMP AMP-lyase (fumarate-forming) activity"/>
    <property type="evidence" value="ECO:0007669"/>
    <property type="project" value="TreeGrafter"/>
</dbReference>
<protein>
    <recommendedName>
        <fullName evidence="3">Fumarate lyase N-terminal domain-containing protein</fullName>
    </recommendedName>
</protein>
<comment type="caution">
    <text evidence="2">The sequence shown here is derived from an EMBL/GenBank/DDBJ whole genome shotgun (WGS) entry which is preliminary data.</text>
</comment>
<name>A0A0F8YPD2_9ZZZZ</name>
<dbReference type="PANTHER" id="PTHR43172">
    <property type="entry name" value="ADENYLOSUCCINATE LYASE"/>
    <property type="match status" value="1"/>
</dbReference>
<sequence length="175" mass="20013">MRYIFSPENKFKTWRKIWIALAESQMEMGITVTAKQVRELKKYKDNINYEIAEKWEKKLRHDVMSHVKAFGEQAKIASGIIHLGMTSCDVSDNADLILMYQGLQKIRGNLPNPINQTILEDIDRIINNYALRGLKGATGTQATFLQLCGSPEKVIELERRFVTKLGFEIIIPITG</sequence>
<dbReference type="InterPro" id="IPR008948">
    <property type="entry name" value="L-Aspartase-like"/>
</dbReference>
<evidence type="ECO:0008006" key="3">
    <source>
        <dbReference type="Google" id="ProtNLM"/>
    </source>
</evidence>
<dbReference type="SUPFAM" id="SSF48557">
    <property type="entry name" value="L-aspartase-like"/>
    <property type="match status" value="1"/>
</dbReference>
<dbReference type="GO" id="GO:0005829">
    <property type="term" value="C:cytosol"/>
    <property type="evidence" value="ECO:0007669"/>
    <property type="project" value="TreeGrafter"/>
</dbReference>